<dbReference type="Proteomes" id="UP000245802">
    <property type="component" value="Chromosome"/>
</dbReference>
<accession>A0A2Z3HIU8</accession>
<organism evidence="1 2">
    <name type="scientific">Gemmata obscuriglobus</name>
    <dbReference type="NCBI Taxonomy" id="114"/>
    <lineage>
        <taxon>Bacteria</taxon>
        <taxon>Pseudomonadati</taxon>
        <taxon>Planctomycetota</taxon>
        <taxon>Planctomycetia</taxon>
        <taxon>Gemmatales</taxon>
        <taxon>Gemmataceae</taxon>
        <taxon>Gemmata</taxon>
    </lineage>
</organism>
<evidence type="ECO:0000313" key="2">
    <source>
        <dbReference type="Proteomes" id="UP000245802"/>
    </source>
</evidence>
<keyword evidence="2" id="KW-1185">Reference proteome</keyword>
<sequence length="82" mass="9166">MVTLHIGGRAVSWADAEKLFVEAARTQRIEFRDPAGVLLAATDPAGAIEPDWVRGITPEETARRLTEPGFTFEEMKQRLGWQ</sequence>
<dbReference type="RefSeq" id="WP_010050028.1">
    <property type="nucleotide sequence ID" value="NZ_CP025958.1"/>
</dbReference>
<dbReference type="EMBL" id="CP025958">
    <property type="protein sequence ID" value="AWM41390.1"/>
    <property type="molecule type" value="Genomic_DNA"/>
</dbReference>
<dbReference type="AlphaFoldDB" id="A0A2Z3HIU8"/>
<proteinExistence type="predicted"/>
<reference evidence="1 2" key="1">
    <citation type="submission" date="2018-01" db="EMBL/GenBank/DDBJ databases">
        <title>G. obscuriglobus.</title>
        <authorList>
            <person name="Franke J."/>
            <person name="Blomberg W."/>
            <person name="Selmecki A."/>
        </authorList>
    </citation>
    <scope>NUCLEOTIDE SEQUENCE [LARGE SCALE GENOMIC DNA]</scope>
    <source>
        <strain evidence="1 2">DSM 5831</strain>
    </source>
</reference>
<protein>
    <submittedName>
        <fullName evidence="1">Uncharacterized protein</fullName>
    </submittedName>
</protein>
<evidence type="ECO:0000313" key="1">
    <source>
        <dbReference type="EMBL" id="AWM41390.1"/>
    </source>
</evidence>
<gene>
    <name evidence="1" type="ORF">C1280_33240</name>
</gene>
<dbReference type="KEGG" id="gog:C1280_33240"/>
<name>A0A2Z3HIU8_9BACT</name>